<dbReference type="Gene3D" id="3.10.620.30">
    <property type="match status" value="1"/>
</dbReference>
<feature type="transmembrane region" description="Helical" evidence="1">
    <location>
        <begin position="27"/>
        <end position="47"/>
    </location>
</feature>
<evidence type="ECO:0000313" key="3">
    <source>
        <dbReference type="EMBL" id="MFC6439957.1"/>
    </source>
</evidence>
<keyword evidence="1" id="KW-0472">Membrane</keyword>
<sequence length="675" mass="76209">MTFNPARAHVIFTLVLWGNALLLAQQLHIWLLILLPLIGLMRLAISLQWQSQGISVRTLNLFGLLGAVALAYFAWGNGIMLAMVNLLTFSSGLKLLALNKPRDPQQLAVALLFLTACVLVFDQSIPAAIGSALLCFAILLAMLVLQYAHGPLPLVLRESAILSLQAAPIALLLFVVLPQLEPIWRMPRAGGAQTGLADNVSPGDIARLAQSSSLAFRATFNGDAPSAGQRYWRAIVMEEFDGQRWSVAQSRSRLQARNRNSGLRHPMPVAGAPIDYEIMAEPSRQHWLYALDSANTSDPRIWPQADFTLWAERPLNSAMQYKVRSYPDAPLRSDYPYIDVQLNLALPAAGNPRTQRWLNELRRDNPDINQLLGRVQAYMGQQGFSYTLSPPPMQGDMVDLFLFDYQQGFCGHYASAVAYLLRLAGVPARVVSGYQGGEWHERGFLSVYQYDAHAWVEYWSAPQQRWIRVDPTAWISPQRIEFGLQRAMEQEQSFLADQTFALAKLRDIAWINSLRLQLAELDYLWSRWVLGFDRQQQQSLLQQLLGNLSPLKLTLFSLAIVIAISLLLAAYYWRSWWPKKVPPHQRIYAQALKTISTMGIKRKPHWGIATLADQVNHSLPASVSQPFSQLSELHEQLTYNPSNDHQTERVQYMQRLLKTLQQNAKSLCRPRPKTT</sequence>
<reference evidence="4" key="1">
    <citation type="journal article" date="2019" name="Int. J. Syst. Evol. Microbiol.">
        <title>The Global Catalogue of Microorganisms (GCM) 10K type strain sequencing project: providing services to taxonomists for standard genome sequencing and annotation.</title>
        <authorList>
            <consortium name="The Broad Institute Genomics Platform"/>
            <consortium name="The Broad Institute Genome Sequencing Center for Infectious Disease"/>
            <person name="Wu L."/>
            <person name="Ma J."/>
        </authorList>
    </citation>
    <scope>NUCLEOTIDE SEQUENCE [LARGE SCALE GENOMIC DNA]</scope>
    <source>
        <strain evidence="4">CGMCC 1.16031</strain>
    </source>
</reference>
<accession>A0ABW1XI85</accession>
<dbReference type="Proteomes" id="UP001596364">
    <property type="component" value="Unassembled WGS sequence"/>
</dbReference>
<evidence type="ECO:0000259" key="2">
    <source>
        <dbReference type="SMART" id="SM00460"/>
    </source>
</evidence>
<dbReference type="InterPro" id="IPR038765">
    <property type="entry name" value="Papain-like_cys_pep_sf"/>
</dbReference>
<keyword evidence="1" id="KW-1133">Transmembrane helix</keyword>
<dbReference type="Pfam" id="PF01841">
    <property type="entry name" value="Transglut_core"/>
    <property type="match status" value="1"/>
</dbReference>
<feature type="transmembrane region" description="Helical" evidence="1">
    <location>
        <begin position="59"/>
        <end position="84"/>
    </location>
</feature>
<feature type="transmembrane region" description="Helical" evidence="1">
    <location>
        <begin position="553"/>
        <end position="573"/>
    </location>
</feature>
<dbReference type="InterPro" id="IPR002931">
    <property type="entry name" value="Transglutaminase-like"/>
</dbReference>
<gene>
    <name evidence="3" type="ORF">ACFP85_07340</name>
</gene>
<dbReference type="SMART" id="SM00460">
    <property type="entry name" value="TGc"/>
    <property type="match status" value="1"/>
</dbReference>
<dbReference type="PANTHER" id="PTHR42736:SF1">
    <property type="entry name" value="PROTEIN-GLUTAMINE GAMMA-GLUTAMYLTRANSFERASE"/>
    <property type="match status" value="1"/>
</dbReference>
<dbReference type="RefSeq" id="WP_131256838.1">
    <property type="nucleotide sequence ID" value="NZ_JBHSUS010000001.1"/>
</dbReference>
<feature type="domain" description="Transglutaminase-like" evidence="2">
    <location>
        <begin position="402"/>
        <end position="473"/>
    </location>
</feature>
<comment type="caution">
    <text evidence="3">The sequence shown here is derived from an EMBL/GenBank/DDBJ whole genome shotgun (WGS) entry which is preliminary data.</text>
</comment>
<name>A0ABW1XI85_9ALTE</name>
<proteinExistence type="predicted"/>
<evidence type="ECO:0000313" key="4">
    <source>
        <dbReference type="Proteomes" id="UP001596364"/>
    </source>
</evidence>
<dbReference type="Pfam" id="PF11992">
    <property type="entry name" value="TgpA_N"/>
    <property type="match status" value="1"/>
</dbReference>
<keyword evidence="4" id="KW-1185">Reference proteome</keyword>
<dbReference type="InterPro" id="IPR052901">
    <property type="entry name" value="Bact_TGase-like"/>
</dbReference>
<dbReference type="EMBL" id="JBHSUS010000001">
    <property type="protein sequence ID" value="MFC6439957.1"/>
    <property type="molecule type" value="Genomic_DNA"/>
</dbReference>
<dbReference type="SUPFAM" id="SSF54001">
    <property type="entry name" value="Cysteine proteinases"/>
    <property type="match status" value="1"/>
</dbReference>
<dbReference type="PANTHER" id="PTHR42736">
    <property type="entry name" value="PROTEIN-GLUTAMINE GAMMA-GLUTAMYLTRANSFERASE"/>
    <property type="match status" value="1"/>
</dbReference>
<feature type="transmembrane region" description="Helical" evidence="1">
    <location>
        <begin position="128"/>
        <end position="148"/>
    </location>
</feature>
<organism evidence="3 4">
    <name type="scientific">Pseudobowmanella zhangzhouensis</name>
    <dbReference type="NCBI Taxonomy" id="1537679"/>
    <lineage>
        <taxon>Bacteria</taxon>
        <taxon>Pseudomonadati</taxon>
        <taxon>Pseudomonadota</taxon>
        <taxon>Gammaproteobacteria</taxon>
        <taxon>Alteromonadales</taxon>
        <taxon>Alteromonadaceae</taxon>
    </lineage>
</organism>
<feature type="transmembrane region" description="Helical" evidence="1">
    <location>
        <begin position="104"/>
        <end position="121"/>
    </location>
</feature>
<keyword evidence="1" id="KW-0812">Transmembrane</keyword>
<dbReference type="InterPro" id="IPR021878">
    <property type="entry name" value="TgpA_N"/>
</dbReference>
<evidence type="ECO:0000256" key="1">
    <source>
        <dbReference type="SAM" id="Phobius"/>
    </source>
</evidence>
<protein>
    <submittedName>
        <fullName evidence="3">TransglutaminaseTgpA domain-containing protein</fullName>
    </submittedName>
</protein>